<dbReference type="Pfam" id="PF01882">
    <property type="entry name" value="DUF58"/>
    <property type="match status" value="1"/>
</dbReference>
<feature type="compositionally biased region" description="Basic and acidic residues" evidence="1">
    <location>
        <begin position="481"/>
        <end position="493"/>
    </location>
</feature>
<dbReference type="RefSeq" id="WP_013565212.1">
    <property type="nucleotide sequence ID" value="NC_014962.1"/>
</dbReference>
<sequence length="499" mass="53927">MARNGEPAAIESEETPERRDWGAWLAAWLTYDFAAKYDKYWIDRIKHPATLLALAALTAAVCGAYLHAQGYLVAIVLATALGLGLVWPWVSIRGLSGTVEFDRVRAVEGEAVTVTARVRNRSPLAVWGVAAEEGLGRSPDAPPLASLAFLGALAQREATWVWCPERRGEFPNPNGTDPLRLTTGFPFGLWRAGRALSCERPIVVWPRPAYVGIDPHVGEVEDVRSLSPTNKVGTTGDVLGVRPYRRGDPLRRIHWAQTARVGALIVCEVQAQALPRLRVVLDADPNAHRGSGPQSSLEWAIRITAGIIDQAIARGAVVEATLGSWVIPPRGGEAQRSLIMDALAKLATSDQPSLTEVLEALHWGGVRAGRTAGDATTATVVVTTDLAWLDPRPEAVAARDQLSRVESETTVLALQADTFAEEADWSPTARARLVEAPSWSNSSGRGPQVRLIPAWELIEAETRRDEAETPPVRTAAVASSEPRHAAVEPRPRLVEVGTD</sequence>
<dbReference type="AlphaFoldDB" id="E8R6L3"/>
<name>E8R6L3_ISOPI</name>
<dbReference type="KEGG" id="ipa:Isop_2347"/>
<evidence type="ECO:0000256" key="2">
    <source>
        <dbReference type="SAM" id="Phobius"/>
    </source>
</evidence>
<evidence type="ECO:0000259" key="3">
    <source>
        <dbReference type="Pfam" id="PF01882"/>
    </source>
</evidence>
<dbReference type="InterPro" id="IPR002881">
    <property type="entry name" value="DUF58"/>
</dbReference>
<dbReference type="OrthoDB" id="261597at2"/>
<dbReference type="PANTHER" id="PTHR34351:SF1">
    <property type="entry name" value="SLR1927 PROTEIN"/>
    <property type="match status" value="1"/>
</dbReference>
<dbReference type="InParanoid" id="E8R6L3"/>
<keyword evidence="5" id="KW-1185">Reference proteome</keyword>
<feature type="region of interest" description="Disordered" evidence="1">
    <location>
        <begin position="462"/>
        <end position="499"/>
    </location>
</feature>
<feature type="domain" description="DUF58" evidence="3">
    <location>
        <begin position="241"/>
        <end position="414"/>
    </location>
</feature>
<keyword evidence="2" id="KW-0812">Transmembrane</keyword>
<reference key="1">
    <citation type="submission" date="2010-11" db="EMBL/GenBank/DDBJ databases">
        <title>The complete sequence of chromosome of Isophaera pallida ATCC 43644.</title>
        <authorList>
            <consortium name="US DOE Joint Genome Institute (JGI-PGF)"/>
            <person name="Lucas S."/>
            <person name="Copeland A."/>
            <person name="Lapidus A."/>
            <person name="Bruce D."/>
            <person name="Goodwin L."/>
            <person name="Pitluck S."/>
            <person name="Kyrpides N."/>
            <person name="Mavromatis K."/>
            <person name="Pagani I."/>
            <person name="Ivanova N."/>
            <person name="Saunders E."/>
            <person name="Brettin T."/>
            <person name="Detter J.C."/>
            <person name="Han C."/>
            <person name="Tapia R."/>
            <person name="Land M."/>
            <person name="Hauser L."/>
            <person name="Markowitz V."/>
            <person name="Cheng J.-F."/>
            <person name="Hugenholtz P."/>
            <person name="Woyke T."/>
            <person name="Wu D."/>
            <person name="Eisen J.A."/>
        </authorList>
    </citation>
    <scope>NUCLEOTIDE SEQUENCE</scope>
    <source>
        <strain>ATCC 43644</strain>
    </source>
</reference>
<dbReference type="STRING" id="575540.Isop_2347"/>
<evidence type="ECO:0000313" key="5">
    <source>
        <dbReference type="Proteomes" id="UP000008631"/>
    </source>
</evidence>
<dbReference type="HOGENOM" id="CLU_610977_0_0_0"/>
<proteinExistence type="predicted"/>
<dbReference type="EMBL" id="CP002353">
    <property type="protein sequence ID" value="ADV62924.1"/>
    <property type="molecule type" value="Genomic_DNA"/>
</dbReference>
<dbReference type="PANTHER" id="PTHR34351">
    <property type="entry name" value="SLR1927 PROTEIN-RELATED"/>
    <property type="match status" value="1"/>
</dbReference>
<protein>
    <recommendedName>
        <fullName evidence="3">DUF58 domain-containing protein</fullName>
    </recommendedName>
</protein>
<accession>E8R6L3</accession>
<feature type="transmembrane region" description="Helical" evidence="2">
    <location>
        <begin position="72"/>
        <end position="90"/>
    </location>
</feature>
<evidence type="ECO:0000313" key="4">
    <source>
        <dbReference type="EMBL" id="ADV62924.1"/>
    </source>
</evidence>
<dbReference type="Proteomes" id="UP000008631">
    <property type="component" value="Chromosome"/>
</dbReference>
<reference evidence="4 5" key="2">
    <citation type="journal article" date="2011" name="Stand. Genomic Sci.">
        <title>Complete genome sequence of Isosphaera pallida type strain (IS1B).</title>
        <authorList>
            <consortium name="US DOE Joint Genome Institute (JGI-PGF)"/>
            <person name="Goker M."/>
            <person name="Cleland D."/>
            <person name="Saunders E."/>
            <person name="Lapidus A."/>
            <person name="Nolan M."/>
            <person name="Lucas S."/>
            <person name="Hammon N."/>
            <person name="Deshpande S."/>
            <person name="Cheng J.F."/>
            <person name="Tapia R."/>
            <person name="Han C."/>
            <person name="Goodwin L."/>
            <person name="Pitluck S."/>
            <person name="Liolios K."/>
            <person name="Pagani I."/>
            <person name="Ivanova N."/>
            <person name="Mavromatis K."/>
            <person name="Pati A."/>
            <person name="Chen A."/>
            <person name="Palaniappan K."/>
            <person name="Land M."/>
            <person name="Hauser L."/>
            <person name="Chang Y.J."/>
            <person name="Jeffries C.D."/>
            <person name="Detter J.C."/>
            <person name="Beck B."/>
            <person name="Woyke T."/>
            <person name="Bristow J."/>
            <person name="Eisen J.A."/>
            <person name="Markowitz V."/>
            <person name="Hugenholtz P."/>
            <person name="Kyrpides N.C."/>
            <person name="Klenk H.P."/>
        </authorList>
    </citation>
    <scope>NUCLEOTIDE SEQUENCE [LARGE SCALE GENOMIC DNA]</scope>
    <source>
        <strain evidence="5">ATCC 43644 / DSM 9630 / IS1B</strain>
    </source>
</reference>
<organism evidence="4 5">
    <name type="scientific">Isosphaera pallida (strain ATCC 43644 / DSM 9630 / IS1B)</name>
    <dbReference type="NCBI Taxonomy" id="575540"/>
    <lineage>
        <taxon>Bacteria</taxon>
        <taxon>Pseudomonadati</taxon>
        <taxon>Planctomycetota</taxon>
        <taxon>Planctomycetia</taxon>
        <taxon>Isosphaerales</taxon>
        <taxon>Isosphaeraceae</taxon>
        <taxon>Isosphaera</taxon>
    </lineage>
</organism>
<evidence type="ECO:0000256" key="1">
    <source>
        <dbReference type="SAM" id="MobiDB-lite"/>
    </source>
</evidence>
<keyword evidence="2" id="KW-0472">Membrane</keyword>
<dbReference type="eggNOG" id="COG1721">
    <property type="taxonomic scope" value="Bacteria"/>
</dbReference>
<keyword evidence="2" id="KW-1133">Transmembrane helix</keyword>
<gene>
    <name evidence="4" type="ordered locus">Isop_2347</name>
</gene>